<accession>A0ABV1XAI1</accession>
<comment type="caution">
    <text evidence="2">The sequence shown here is derived from an EMBL/GenBank/DDBJ whole genome shotgun (WGS) entry which is preliminary data.</text>
</comment>
<evidence type="ECO:0000259" key="1">
    <source>
        <dbReference type="Pfam" id="PF08241"/>
    </source>
</evidence>
<dbReference type="Proteomes" id="UP001474181">
    <property type="component" value="Unassembled WGS sequence"/>
</dbReference>
<feature type="domain" description="Methyltransferase type 11" evidence="1">
    <location>
        <begin position="81"/>
        <end position="176"/>
    </location>
</feature>
<protein>
    <submittedName>
        <fullName evidence="2">Class I SAM-dependent methyltransferase</fullName>
        <ecNumber evidence="2">2.1.-.-</ecNumber>
    </submittedName>
</protein>
<proteinExistence type="predicted"/>
<sequence length="237" mass="25244">MADAFAGVRLLGPPVTDGEYIELSEHETVHLHEYTRIYAVPGLYEHVVQERLQCRSPQVAAEGLLRAAASLGLEPESMTVLDVGSGTGLVGELVRRGGVAKVVGVDALPAAREACLRDRPGVYADYVVGDFQLGDGLREALSPYAFGGLVSAGAFGGTHATPRALVNALGVLPPGAPVAFTIHEQWMDEADPDGFGVAVERLVADGRLELLERTRFQHRVTTTGEPIFYQLLVGRTG</sequence>
<dbReference type="EMBL" id="JBEPEK010000525">
    <property type="protein sequence ID" value="MER7186032.1"/>
    <property type="molecule type" value="Genomic_DNA"/>
</dbReference>
<keyword evidence="3" id="KW-1185">Reference proteome</keyword>
<dbReference type="InterPro" id="IPR029063">
    <property type="entry name" value="SAM-dependent_MTases_sf"/>
</dbReference>
<dbReference type="GO" id="GO:0032259">
    <property type="term" value="P:methylation"/>
    <property type="evidence" value="ECO:0007669"/>
    <property type="project" value="UniProtKB-KW"/>
</dbReference>
<name>A0ABV1XAI1_9ACTN</name>
<dbReference type="Pfam" id="PF08241">
    <property type="entry name" value="Methyltransf_11"/>
    <property type="match status" value="1"/>
</dbReference>
<organism evidence="2 3">
    <name type="scientific">Streptomyces hyaluromycini</name>
    <dbReference type="NCBI Taxonomy" id="1377993"/>
    <lineage>
        <taxon>Bacteria</taxon>
        <taxon>Bacillati</taxon>
        <taxon>Actinomycetota</taxon>
        <taxon>Actinomycetes</taxon>
        <taxon>Kitasatosporales</taxon>
        <taxon>Streptomycetaceae</taxon>
        <taxon>Streptomyces</taxon>
    </lineage>
</organism>
<keyword evidence="2" id="KW-0489">Methyltransferase</keyword>
<keyword evidence="2" id="KW-0808">Transferase</keyword>
<reference evidence="2 3" key="1">
    <citation type="submission" date="2024-06" db="EMBL/GenBank/DDBJ databases">
        <title>The Natural Products Discovery Center: Release of the First 8490 Sequenced Strains for Exploring Actinobacteria Biosynthetic Diversity.</title>
        <authorList>
            <person name="Kalkreuter E."/>
            <person name="Kautsar S.A."/>
            <person name="Yang D."/>
            <person name="Bader C.D."/>
            <person name="Teijaro C.N."/>
            <person name="Fluegel L."/>
            <person name="Davis C.M."/>
            <person name="Simpson J.R."/>
            <person name="Lauterbach L."/>
            <person name="Steele A.D."/>
            <person name="Gui C."/>
            <person name="Meng S."/>
            <person name="Li G."/>
            <person name="Viehrig K."/>
            <person name="Ye F."/>
            <person name="Su P."/>
            <person name="Kiefer A.F."/>
            <person name="Nichols A."/>
            <person name="Cepeda A.J."/>
            <person name="Yan W."/>
            <person name="Fan B."/>
            <person name="Jiang Y."/>
            <person name="Adhikari A."/>
            <person name="Zheng C.-J."/>
            <person name="Schuster L."/>
            <person name="Cowan T.M."/>
            <person name="Smanski M.J."/>
            <person name="Chevrette M.G."/>
            <person name="De Carvalho L.P.S."/>
            <person name="Shen B."/>
        </authorList>
    </citation>
    <scope>NUCLEOTIDE SEQUENCE [LARGE SCALE GENOMIC DNA]</scope>
    <source>
        <strain evidence="2 3">NPDC000234</strain>
    </source>
</reference>
<dbReference type="GO" id="GO:0008168">
    <property type="term" value="F:methyltransferase activity"/>
    <property type="evidence" value="ECO:0007669"/>
    <property type="project" value="UniProtKB-KW"/>
</dbReference>
<dbReference type="EC" id="2.1.-.-" evidence="2"/>
<dbReference type="Gene3D" id="3.40.50.150">
    <property type="entry name" value="Vaccinia Virus protein VP39"/>
    <property type="match status" value="1"/>
</dbReference>
<dbReference type="RefSeq" id="WP_350789392.1">
    <property type="nucleotide sequence ID" value="NZ_JBEPEK010000525.1"/>
</dbReference>
<dbReference type="InterPro" id="IPR013216">
    <property type="entry name" value="Methyltransf_11"/>
</dbReference>
<dbReference type="CDD" id="cd02440">
    <property type="entry name" value="AdoMet_MTases"/>
    <property type="match status" value="1"/>
</dbReference>
<evidence type="ECO:0000313" key="3">
    <source>
        <dbReference type="Proteomes" id="UP001474181"/>
    </source>
</evidence>
<dbReference type="SUPFAM" id="SSF53335">
    <property type="entry name" value="S-adenosyl-L-methionine-dependent methyltransferases"/>
    <property type="match status" value="1"/>
</dbReference>
<gene>
    <name evidence="2" type="ORF">ABT404_42350</name>
</gene>
<evidence type="ECO:0000313" key="2">
    <source>
        <dbReference type="EMBL" id="MER7186032.1"/>
    </source>
</evidence>